<evidence type="ECO:0000313" key="2">
    <source>
        <dbReference type="EMBL" id="RUT08828.1"/>
    </source>
</evidence>
<feature type="compositionally biased region" description="Acidic residues" evidence="1">
    <location>
        <begin position="54"/>
        <end position="69"/>
    </location>
</feature>
<sequence>MRKLLLYGLPLGLIISLFTLFSNNSYSQQTSTVKTSISSKQTSSPKLLKSSAQEIDDDSYEDTEDVDDDNVNFTSSSTQISDNTNIQSDSINISAANRRQPHILKINSGGAKIRGVIKVNGKIVRRLNGKQSQINLSPYLTRGQKKVEISGSYTPATASVKVEMNSTDNNITQQTSGDGNINYTLNFNVE</sequence>
<proteinExistence type="predicted"/>
<accession>A0A3S1AQQ0</accession>
<organism evidence="2 3">
    <name type="scientific">Dulcicalothrix desertica PCC 7102</name>
    <dbReference type="NCBI Taxonomy" id="232991"/>
    <lineage>
        <taxon>Bacteria</taxon>
        <taxon>Bacillati</taxon>
        <taxon>Cyanobacteriota</taxon>
        <taxon>Cyanophyceae</taxon>
        <taxon>Nostocales</taxon>
        <taxon>Calotrichaceae</taxon>
        <taxon>Dulcicalothrix</taxon>
    </lineage>
</organism>
<dbReference type="AlphaFoldDB" id="A0A3S1AQQ0"/>
<name>A0A3S1AQQ0_9CYAN</name>
<gene>
    <name evidence="2" type="ORF">DSM106972_008810</name>
</gene>
<keyword evidence="3" id="KW-1185">Reference proteome</keyword>
<reference evidence="2" key="1">
    <citation type="submission" date="2018-12" db="EMBL/GenBank/DDBJ databases">
        <authorList>
            <person name="Will S."/>
            <person name="Neumann-Schaal M."/>
            <person name="Henke P."/>
        </authorList>
    </citation>
    <scope>NUCLEOTIDE SEQUENCE</scope>
    <source>
        <strain evidence="2">PCC 7102</strain>
    </source>
</reference>
<evidence type="ECO:0000256" key="1">
    <source>
        <dbReference type="SAM" id="MobiDB-lite"/>
    </source>
</evidence>
<dbReference type="OrthoDB" id="582274at2"/>
<comment type="caution">
    <text evidence="2">The sequence shown here is derived from an EMBL/GenBank/DDBJ whole genome shotgun (WGS) entry which is preliminary data.</text>
</comment>
<feature type="compositionally biased region" description="Polar residues" evidence="1">
    <location>
        <begin position="34"/>
        <end position="53"/>
    </location>
</feature>
<evidence type="ECO:0000313" key="3">
    <source>
        <dbReference type="Proteomes" id="UP000271624"/>
    </source>
</evidence>
<protein>
    <submittedName>
        <fullName evidence="2">Uncharacterized protein</fullName>
    </submittedName>
</protein>
<dbReference type="Proteomes" id="UP000271624">
    <property type="component" value="Unassembled WGS sequence"/>
</dbReference>
<reference evidence="2" key="2">
    <citation type="journal article" date="2019" name="Genome Biol. Evol.">
        <title>Day and night: Metabolic profiles and evolutionary relationships of six axenic non-marine cyanobacteria.</title>
        <authorList>
            <person name="Will S.E."/>
            <person name="Henke P."/>
            <person name="Boedeker C."/>
            <person name="Huang S."/>
            <person name="Brinkmann H."/>
            <person name="Rohde M."/>
            <person name="Jarek M."/>
            <person name="Friedl T."/>
            <person name="Seufert S."/>
            <person name="Schumacher M."/>
            <person name="Overmann J."/>
            <person name="Neumann-Schaal M."/>
            <person name="Petersen J."/>
        </authorList>
    </citation>
    <scope>NUCLEOTIDE SEQUENCE [LARGE SCALE GENOMIC DNA]</scope>
    <source>
        <strain evidence="2">PCC 7102</strain>
    </source>
</reference>
<dbReference type="RefSeq" id="WP_127079259.1">
    <property type="nucleotide sequence ID" value="NZ_RSCL01000002.1"/>
</dbReference>
<dbReference type="EMBL" id="RSCL01000002">
    <property type="protein sequence ID" value="RUT08828.1"/>
    <property type="molecule type" value="Genomic_DNA"/>
</dbReference>
<feature type="region of interest" description="Disordered" evidence="1">
    <location>
        <begin position="34"/>
        <end position="69"/>
    </location>
</feature>